<dbReference type="EMBL" id="LCAW01000007">
    <property type="protein sequence ID" value="KKR99339.1"/>
    <property type="molecule type" value="Genomic_DNA"/>
</dbReference>
<name>A0A0G0VEN8_9BACT</name>
<organism evidence="1 2">
    <name type="scientific">Candidatus Uhrbacteria bacterium GW2011_GWC1_41_20</name>
    <dbReference type="NCBI Taxonomy" id="1618983"/>
    <lineage>
        <taxon>Bacteria</taxon>
        <taxon>Candidatus Uhriibacteriota</taxon>
    </lineage>
</organism>
<evidence type="ECO:0000313" key="1">
    <source>
        <dbReference type="EMBL" id="KKR99339.1"/>
    </source>
</evidence>
<sequence>MCIDYLVDFEKFAERHFIKRFAKKYKSAWVATRKALDQQLRRPDILLKRSIAEMIVANKYYQICKVEFRIAGPGKSRKASGNRCIVVLNNGLRTVRVLCVYHKADLEGSGNETTKWKKIICDAFPEFMDLLKEN</sequence>
<comment type="caution">
    <text evidence="1">The sequence shown here is derived from an EMBL/GenBank/DDBJ whole genome shotgun (WGS) entry which is preliminary data.</text>
</comment>
<dbReference type="AlphaFoldDB" id="A0A0G0VEN8"/>
<reference evidence="1 2" key="1">
    <citation type="journal article" date="2015" name="Nature">
        <title>rRNA introns, odd ribosomes, and small enigmatic genomes across a large radiation of phyla.</title>
        <authorList>
            <person name="Brown C.T."/>
            <person name="Hug L.A."/>
            <person name="Thomas B.C."/>
            <person name="Sharon I."/>
            <person name="Castelle C.J."/>
            <person name="Singh A."/>
            <person name="Wilkins M.J."/>
            <person name="Williams K.H."/>
            <person name="Banfield J.F."/>
        </authorList>
    </citation>
    <scope>NUCLEOTIDE SEQUENCE [LARGE SCALE GENOMIC DNA]</scope>
</reference>
<protein>
    <recommendedName>
        <fullName evidence="3">Toxin-antitoxin system, toxin component, RelE family</fullName>
    </recommendedName>
</protein>
<gene>
    <name evidence="1" type="ORF">UU50_C0007G0027</name>
</gene>
<evidence type="ECO:0000313" key="2">
    <source>
        <dbReference type="Proteomes" id="UP000033930"/>
    </source>
</evidence>
<evidence type="ECO:0008006" key="3">
    <source>
        <dbReference type="Google" id="ProtNLM"/>
    </source>
</evidence>
<accession>A0A0G0VEN8</accession>
<dbReference type="Proteomes" id="UP000033930">
    <property type="component" value="Unassembled WGS sequence"/>
</dbReference>
<proteinExistence type="predicted"/>